<sequence length="42" mass="4986">MGLLGKTDNALSQFLFYPFVIIHFFAKIWKLFCPPKSLRHLF</sequence>
<protein>
    <submittedName>
        <fullName evidence="2">Uncharacterized protein</fullName>
    </submittedName>
</protein>
<name>F3QT69_9BACT</name>
<accession>F3QT69</accession>
<keyword evidence="1" id="KW-0812">Transmembrane</keyword>
<gene>
    <name evidence="2" type="ORF">HMPREF9442_01386</name>
</gene>
<reference evidence="2 3" key="1">
    <citation type="submission" date="2011-02" db="EMBL/GenBank/DDBJ databases">
        <authorList>
            <person name="Weinstock G."/>
            <person name="Sodergren E."/>
            <person name="Clifton S."/>
            <person name="Fulton L."/>
            <person name="Fulton B."/>
            <person name="Courtney L."/>
            <person name="Fronick C."/>
            <person name="Harrison M."/>
            <person name="Strong C."/>
            <person name="Farmer C."/>
            <person name="Delahaunty K."/>
            <person name="Markovic C."/>
            <person name="Hall O."/>
            <person name="Minx P."/>
            <person name="Tomlinson C."/>
            <person name="Mitreva M."/>
            <person name="Hou S."/>
            <person name="Chen J."/>
            <person name="Wollam A."/>
            <person name="Pepin K.H."/>
            <person name="Johnson M."/>
            <person name="Bhonagiri V."/>
            <person name="Zhang X."/>
            <person name="Suruliraj S."/>
            <person name="Warren W."/>
            <person name="Chinwalla A."/>
            <person name="Mardis E.R."/>
            <person name="Wilson R.K."/>
        </authorList>
    </citation>
    <scope>NUCLEOTIDE SEQUENCE [LARGE SCALE GENOMIC DNA]</scope>
    <source>
        <strain evidence="2 3">YIT 11841</strain>
    </source>
</reference>
<dbReference type="AlphaFoldDB" id="F3QT69"/>
<dbReference type="EMBL" id="AFBR01000035">
    <property type="protein sequence ID" value="EGG54890.1"/>
    <property type="molecule type" value="Genomic_DNA"/>
</dbReference>
<dbReference type="Proteomes" id="UP000005546">
    <property type="component" value="Unassembled WGS sequence"/>
</dbReference>
<organism evidence="2 3">
    <name type="scientific">Paraprevotella xylaniphila YIT 11841</name>
    <dbReference type="NCBI Taxonomy" id="762982"/>
    <lineage>
        <taxon>Bacteria</taxon>
        <taxon>Pseudomonadati</taxon>
        <taxon>Bacteroidota</taxon>
        <taxon>Bacteroidia</taxon>
        <taxon>Bacteroidales</taxon>
        <taxon>Prevotellaceae</taxon>
        <taxon>Paraprevotella</taxon>
    </lineage>
</organism>
<evidence type="ECO:0000313" key="2">
    <source>
        <dbReference type="EMBL" id="EGG54890.1"/>
    </source>
</evidence>
<evidence type="ECO:0000256" key="1">
    <source>
        <dbReference type="SAM" id="Phobius"/>
    </source>
</evidence>
<evidence type="ECO:0000313" key="3">
    <source>
        <dbReference type="Proteomes" id="UP000005546"/>
    </source>
</evidence>
<comment type="caution">
    <text evidence="2">The sequence shown here is derived from an EMBL/GenBank/DDBJ whole genome shotgun (WGS) entry which is preliminary data.</text>
</comment>
<proteinExistence type="predicted"/>
<keyword evidence="1" id="KW-0472">Membrane</keyword>
<dbReference type="STRING" id="762982.HMPREF9442_01386"/>
<dbReference type="HOGENOM" id="CLU_3255363_0_0_10"/>
<feature type="transmembrane region" description="Helical" evidence="1">
    <location>
        <begin position="14"/>
        <end position="32"/>
    </location>
</feature>
<keyword evidence="3" id="KW-1185">Reference proteome</keyword>
<keyword evidence="1" id="KW-1133">Transmembrane helix</keyword>